<sequence length="235" mass="26023">MSDIKQTGRKKRVHHLDTPFSVISWPDISVHHQDSILELLCNLLGPLGQYREAYIKSSKGKRAAKKQAQLAKPTPSESALVPPKPELDAKVDVGFNSITRTLQEMAQPRTQVETERKIYTMIFVARGNQSPAFNCHFPKMIAAASKHLPAEQEIRLVGFSKPCSERLSSCLGVPRVSSVAVTRDAPGAEALWTFVREVVAPINSSWLQDIRSSDFQGTKIGFSETVVGSKRARTK</sequence>
<dbReference type="GO" id="GO:0000172">
    <property type="term" value="C:ribonuclease MRP complex"/>
    <property type="evidence" value="ECO:0007669"/>
    <property type="project" value="TreeGrafter"/>
</dbReference>
<reference evidence="2 3" key="1">
    <citation type="submission" date="2017-06" db="EMBL/GenBank/DDBJ databases">
        <title>Ant-infecting Ophiocordyceps genomes reveal a high diversity of potential behavioral manipulation genes and a possible major role for enterotoxins.</title>
        <authorList>
            <person name="De Bekker C."/>
            <person name="Evans H.C."/>
            <person name="Brachmann A."/>
            <person name="Hughes D.P."/>
        </authorList>
    </citation>
    <scope>NUCLEOTIDE SEQUENCE [LARGE SCALE GENOMIC DNA]</scope>
    <source>
        <strain evidence="2 3">Map64</strain>
    </source>
</reference>
<proteinExistence type="predicted"/>
<dbReference type="STRING" id="1399860.A0A2C5XSX5"/>
<dbReference type="GO" id="GO:0008033">
    <property type="term" value="P:tRNA processing"/>
    <property type="evidence" value="ECO:0007669"/>
    <property type="project" value="InterPro"/>
</dbReference>
<evidence type="ECO:0000313" key="3">
    <source>
        <dbReference type="Proteomes" id="UP000226192"/>
    </source>
</evidence>
<keyword evidence="3" id="KW-1185">Reference proteome</keyword>
<dbReference type="GO" id="GO:0004526">
    <property type="term" value="F:ribonuclease P activity"/>
    <property type="evidence" value="ECO:0007669"/>
    <property type="project" value="TreeGrafter"/>
</dbReference>
<dbReference type="Proteomes" id="UP000226192">
    <property type="component" value="Unassembled WGS sequence"/>
</dbReference>
<gene>
    <name evidence="2" type="ORF">CDD81_2855</name>
</gene>
<comment type="caution">
    <text evidence="2">The sequence shown here is derived from an EMBL/GenBank/DDBJ whole genome shotgun (WGS) entry which is preliminary data.</text>
</comment>
<protein>
    <submittedName>
        <fullName evidence="2">Uncharacterized protein</fullName>
    </submittedName>
</protein>
<dbReference type="GO" id="GO:0005829">
    <property type="term" value="C:cytosol"/>
    <property type="evidence" value="ECO:0007669"/>
    <property type="project" value="TreeGrafter"/>
</dbReference>
<organism evidence="2 3">
    <name type="scientific">Ophiocordyceps australis</name>
    <dbReference type="NCBI Taxonomy" id="1399860"/>
    <lineage>
        <taxon>Eukaryota</taxon>
        <taxon>Fungi</taxon>
        <taxon>Dikarya</taxon>
        <taxon>Ascomycota</taxon>
        <taxon>Pezizomycotina</taxon>
        <taxon>Sordariomycetes</taxon>
        <taxon>Hypocreomycetidae</taxon>
        <taxon>Hypocreales</taxon>
        <taxon>Ophiocordycipitaceae</taxon>
        <taxon>Ophiocordyceps</taxon>
    </lineage>
</organism>
<dbReference type="PANTHER" id="PTHR28272">
    <property type="entry name" value="RIBONUCLEASES P/MRP PROTEIN SUBUNIT POP3"/>
    <property type="match status" value="1"/>
</dbReference>
<name>A0A2C5XSX5_9HYPO</name>
<evidence type="ECO:0000256" key="1">
    <source>
        <dbReference type="SAM" id="MobiDB-lite"/>
    </source>
</evidence>
<dbReference type="GO" id="GO:0005655">
    <property type="term" value="C:nucleolar ribonuclease P complex"/>
    <property type="evidence" value="ECO:0007669"/>
    <property type="project" value="TreeGrafter"/>
</dbReference>
<dbReference type="InterPro" id="IPR013241">
    <property type="entry name" value="RNase_P_Pop3"/>
</dbReference>
<feature type="region of interest" description="Disordered" evidence="1">
    <location>
        <begin position="64"/>
        <end position="83"/>
    </location>
</feature>
<dbReference type="PANTHER" id="PTHR28272:SF1">
    <property type="entry name" value="RIBONUCLEASES P_MRP PROTEIN SUBUNIT POP3"/>
    <property type="match status" value="1"/>
</dbReference>
<dbReference type="GO" id="GO:0006364">
    <property type="term" value="P:rRNA processing"/>
    <property type="evidence" value="ECO:0007669"/>
    <property type="project" value="InterPro"/>
</dbReference>
<dbReference type="GO" id="GO:0034965">
    <property type="term" value="P:intronic box C/D snoRNA processing"/>
    <property type="evidence" value="ECO:0007669"/>
    <property type="project" value="TreeGrafter"/>
</dbReference>
<dbReference type="GO" id="GO:0000171">
    <property type="term" value="F:ribonuclease MRP activity"/>
    <property type="evidence" value="ECO:0007669"/>
    <property type="project" value="TreeGrafter"/>
</dbReference>
<dbReference type="AlphaFoldDB" id="A0A2C5XSX5"/>
<dbReference type="OrthoDB" id="20109at2759"/>
<evidence type="ECO:0000313" key="2">
    <source>
        <dbReference type="EMBL" id="PHH59567.1"/>
    </source>
</evidence>
<dbReference type="Pfam" id="PF08228">
    <property type="entry name" value="RNase_P_pop3"/>
    <property type="match status" value="1"/>
</dbReference>
<accession>A0A2C5XSX5</accession>
<dbReference type="EMBL" id="NJET01000196">
    <property type="protein sequence ID" value="PHH59567.1"/>
    <property type="molecule type" value="Genomic_DNA"/>
</dbReference>